<proteinExistence type="predicted"/>
<name>W8F8A0_9BACT</name>
<dbReference type="EMBL" id="CP007145">
    <property type="protein sequence ID" value="AHJ98851.1"/>
    <property type="molecule type" value="Genomic_DNA"/>
</dbReference>
<dbReference type="AlphaFoldDB" id="W8F8A0"/>
<sequence length="56" mass="5770">MYERSICPNAALVAKPTAGASPAYQEILTSPTYSQLPYASVSVAFPAGFGGGLFVT</sequence>
<keyword evidence="2" id="KW-1185">Reference proteome</keyword>
<dbReference type="PATRIC" id="fig|1227739.3.peg.3423"/>
<dbReference type="HOGENOM" id="CLU_3008168_0_0_10"/>
<evidence type="ECO:0000313" key="1">
    <source>
        <dbReference type="EMBL" id="AHJ98851.1"/>
    </source>
</evidence>
<evidence type="ECO:0000313" key="2">
    <source>
        <dbReference type="Proteomes" id="UP000019423"/>
    </source>
</evidence>
<protein>
    <submittedName>
        <fullName evidence="1">Uncharacterized protein</fullName>
    </submittedName>
</protein>
<gene>
    <name evidence="1" type="ORF">Hsw_3256</name>
</gene>
<reference evidence="1 2" key="1">
    <citation type="submission" date="2014-01" db="EMBL/GenBank/DDBJ databases">
        <title>Complete genome sequence of ionizing-radiation resistance bacterium Hymenobacter swuensis DY53.</title>
        <authorList>
            <person name="Jung J.-H."/>
            <person name="Jeong S.-W."/>
            <person name="Joe M.-H."/>
            <person name="Cho y.-j."/>
            <person name="Kim M.-K."/>
            <person name="Lim S.-Y."/>
        </authorList>
    </citation>
    <scope>NUCLEOTIDE SEQUENCE [LARGE SCALE GENOMIC DNA]</scope>
    <source>
        <strain evidence="1 2">DY53</strain>
    </source>
</reference>
<dbReference type="Proteomes" id="UP000019423">
    <property type="component" value="Chromosome"/>
</dbReference>
<dbReference type="KEGG" id="hsw:Hsw_3256"/>
<accession>W8F8A0</accession>
<dbReference type="STRING" id="1227739.Hsw_3256"/>
<organism evidence="1 2">
    <name type="scientific">Hymenobacter swuensis DY53</name>
    <dbReference type="NCBI Taxonomy" id="1227739"/>
    <lineage>
        <taxon>Bacteria</taxon>
        <taxon>Pseudomonadati</taxon>
        <taxon>Bacteroidota</taxon>
        <taxon>Cytophagia</taxon>
        <taxon>Cytophagales</taxon>
        <taxon>Hymenobacteraceae</taxon>
        <taxon>Hymenobacter</taxon>
    </lineage>
</organism>